<proteinExistence type="predicted"/>
<dbReference type="EMBL" id="VSRR010014381">
    <property type="protein sequence ID" value="MPC56957.1"/>
    <property type="molecule type" value="Genomic_DNA"/>
</dbReference>
<protein>
    <submittedName>
        <fullName evidence="2">Uncharacterized protein</fullName>
    </submittedName>
</protein>
<evidence type="ECO:0000313" key="2">
    <source>
        <dbReference type="EMBL" id="MPC56957.1"/>
    </source>
</evidence>
<evidence type="ECO:0000313" key="3">
    <source>
        <dbReference type="Proteomes" id="UP000324222"/>
    </source>
</evidence>
<dbReference type="AlphaFoldDB" id="A0A5B7GI77"/>
<organism evidence="2 3">
    <name type="scientific">Portunus trituberculatus</name>
    <name type="common">Swimming crab</name>
    <name type="synonym">Neptunus trituberculatus</name>
    <dbReference type="NCBI Taxonomy" id="210409"/>
    <lineage>
        <taxon>Eukaryota</taxon>
        <taxon>Metazoa</taxon>
        <taxon>Ecdysozoa</taxon>
        <taxon>Arthropoda</taxon>
        <taxon>Crustacea</taxon>
        <taxon>Multicrustacea</taxon>
        <taxon>Malacostraca</taxon>
        <taxon>Eumalacostraca</taxon>
        <taxon>Eucarida</taxon>
        <taxon>Decapoda</taxon>
        <taxon>Pleocyemata</taxon>
        <taxon>Brachyura</taxon>
        <taxon>Eubrachyura</taxon>
        <taxon>Portunoidea</taxon>
        <taxon>Portunidae</taxon>
        <taxon>Portuninae</taxon>
        <taxon>Portunus</taxon>
    </lineage>
</organism>
<keyword evidence="3" id="KW-1185">Reference proteome</keyword>
<dbReference type="Proteomes" id="UP000324222">
    <property type="component" value="Unassembled WGS sequence"/>
</dbReference>
<evidence type="ECO:0000256" key="1">
    <source>
        <dbReference type="SAM" id="MobiDB-lite"/>
    </source>
</evidence>
<reference evidence="2 3" key="1">
    <citation type="submission" date="2019-05" db="EMBL/GenBank/DDBJ databases">
        <title>Another draft genome of Portunus trituberculatus and its Hox gene families provides insights of decapod evolution.</title>
        <authorList>
            <person name="Jeong J.-H."/>
            <person name="Song I."/>
            <person name="Kim S."/>
            <person name="Choi T."/>
            <person name="Kim D."/>
            <person name="Ryu S."/>
            <person name="Kim W."/>
        </authorList>
    </citation>
    <scope>NUCLEOTIDE SEQUENCE [LARGE SCALE GENOMIC DNA]</scope>
    <source>
        <tissue evidence="2">Muscle</tissue>
    </source>
</reference>
<name>A0A5B7GI77_PORTR</name>
<sequence>MKEETGNQKDRTYVYLSSRGEADQHLSNFGPAKGAAVPLQGDCYWGGGGAAFLPSPNPGEPRWVTVALSPVQDANVILGCGGGRAHSRHGALREERSGRPQEAGGAGRTPAGDEVQAVPHFSPVKGEVMELKERQ</sequence>
<accession>A0A5B7GI77</accession>
<comment type="caution">
    <text evidence="2">The sequence shown here is derived from an EMBL/GenBank/DDBJ whole genome shotgun (WGS) entry which is preliminary data.</text>
</comment>
<feature type="region of interest" description="Disordered" evidence="1">
    <location>
        <begin position="82"/>
        <end position="135"/>
    </location>
</feature>
<gene>
    <name evidence="2" type="ORF">E2C01_050925</name>
</gene>